<organism evidence="15 16">
    <name type="scientific">Dentipellis fragilis</name>
    <dbReference type="NCBI Taxonomy" id="205917"/>
    <lineage>
        <taxon>Eukaryota</taxon>
        <taxon>Fungi</taxon>
        <taxon>Dikarya</taxon>
        <taxon>Basidiomycota</taxon>
        <taxon>Agaricomycotina</taxon>
        <taxon>Agaricomycetes</taxon>
        <taxon>Russulales</taxon>
        <taxon>Hericiaceae</taxon>
        <taxon>Dentipellis</taxon>
    </lineage>
</organism>
<dbReference type="GO" id="GO:0005737">
    <property type="term" value="C:cytoplasm"/>
    <property type="evidence" value="ECO:0007669"/>
    <property type="project" value="UniProtKB-SubCell"/>
</dbReference>
<keyword evidence="6" id="KW-0507">mRNA processing</keyword>
<comment type="subcellular location">
    <subcellularLocation>
        <location evidence="2">Cytoplasm</location>
    </subcellularLocation>
    <subcellularLocation>
        <location evidence="1">Nucleus</location>
    </subcellularLocation>
</comment>
<keyword evidence="5" id="KW-0963">Cytoplasm</keyword>
<keyword evidence="7" id="KW-0509">mRNA transport</keyword>
<evidence type="ECO:0000256" key="7">
    <source>
        <dbReference type="ARBA" id="ARBA00022816"/>
    </source>
</evidence>
<evidence type="ECO:0000313" key="16">
    <source>
        <dbReference type="Proteomes" id="UP000298327"/>
    </source>
</evidence>
<feature type="compositionally biased region" description="Low complexity" evidence="13">
    <location>
        <begin position="126"/>
        <end position="144"/>
    </location>
</feature>
<comment type="similarity">
    <text evidence="3">Belongs to the CASC3 family.</text>
</comment>
<dbReference type="GO" id="GO:0006397">
    <property type="term" value="P:mRNA processing"/>
    <property type="evidence" value="ECO:0007669"/>
    <property type="project" value="UniProtKB-KW"/>
</dbReference>
<keyword evidence="12" id="KW-0539">Nucleus</keyword>
<proteinExistence type="inferred from homology"/>
<evidence type="ECO:0000256" key="6">
    <source>
        <dbReference type="ARBA" id="ARBA00022664"/>
    </source>
</evidence>
<evidence type="ECO:0000256" key="12">
    <source>
        <dbReference type="ARBA" id="ARBA00023242"/>
    </source>
</evidence>
<keyword evidence="9" id="KW-0694">RNA-binding</keyword>
<evidence type="ECO:0000256" key="9">
    <source>
        <dbReference type="ARBA" id="ARBA00022884"/>
    </source>
</evidence>
<comment type="caution">
    <text evidence="15">The sequence shown here is derived from an EMBL/GenBank/DDBJ whole genome shotgun (WGS) entry which is preliminary data.</text>
</comment>
<feature type="domain" description="Btz" evidence="14">
    <location>
        <begin position="167"/>
        <end position="291"/>
    </location>
</feature>
<dbReference type="InterPro" id="IPR018545">
    <property type="entry name" value="Btz_dom"/>
</dbReference>
<feature type="compositionally biased region" description="Polar residues" evidence="13">
    <location>
        <begin position="1"/>
        <end position="11"/>
    </location>
</feature>
<sequence>MPAPRQSTHTAHTPPPKQTRVVRRRGRAHNGIYSDDEIEREARSDTSSDSDVSSLDSATDSETEPASEDVQHTAPAPPTKPAKPLLATPVDWSEMIERTAPTHAPTTQHRLPRSRSQKATKPAKPPARTSSAPPSVPSPDVLAPDLPQSEHGGESPEPSSSHEHDHERDHAPRHGPPPPRRNGQTARQAYQERLESDPSYVPTVGEFWGHDDRLLDKDLRSLSGWWRGRWQGRGGFRGRGFPPRGRGAFFARPTGQPMPGSENGEPQEVRPSDREWTHDGFEEMKKRDDRRRPIEQPEGVPQRGGFRGGFRGARGGFVPGRGGRGGFSRGGFQSGTQTRTWFAMKPERVWTKHHELFLFSDPALKLKRKSNRAKPDESGNSEWQAKPRKRSHNLV</sequence>
<keyword evidence="8" id="KW-0810">Translation regulation</keyword>
<evidence type="ECO:0000256" key="3">
    <source>
        <dbReference type="ARBA" id="ARBA00009548"/>
    </source>
</evidence>
<dbReference type="Pfam" id="PF09405">
    <property type="entry name" value="Btz"/>
    <property type="match status" value="1"/>
</dbReference>
<dbReference type="OrthoDB" id="3361414at2759"/>
<feature type="compositionally biased region" description="Basic and acidic residues" evidence="13">
    <location>
        <begin position="267"/>
        <end position="295"/>
    </location>
</feature>
<dbReference type="GO" id="GO:0000184">
    <property type="term" value="P:nuclear-transcribed mRNA catabolic process, nonsense-mediated decay"/>
    <property type="evidence" value="ECO:0007669"/>
    <property type="project" value="UniProtKB-KW"/>
</dbReference>
<evidence type="ECO:0000256" key="5">
    <source>
        <dbReference type="ARBA" id="ARBA00022490"/>
    </source>
</evidence>
<keyword evidence="11" id="KW-0508">mRNA splicing</keyword>
<evidence type="ECO:0000313" key="15">
    <source>
        <dbReference type="EMBL" id="TFY54887.1"/>
    </source>
</evidence>
<evidence type="ECO:0000256" key="8">
    <source>
        <dbReference type="ARBA" id="ARBA00022845"/>
    </source>
</evidence>
<accession>A0A4Y9XZX1</accession>
<dbReference type="Proteomes" id="UP000298327">
    <property type="component" value="Unassembled WGS sequence"/>
</dbReference>
<name>A0A4Y9XZX1_9AGAM</name>
<reference evidence="15 16" key="1">
    <citation type="submission" date="2019-02" db="EMBL/GenBank/DDBJ databases">
        <title>Genome sequencing of the rare red list fungi Dentipellis fragilis.</title>
        <authorList>
            <person name="Buettner E."/>
            <person name="Kellner H."/>
        </authorList>
    </citation>
    <scope>NUCLEOTIDE SEQUENCE [LARGE SCALE GENOMIC DNA]</scope>
    <source>
        <strain evidence="15 16">DSM 105465</strain>
    </source>
</reference>
<keyword evidence="4" id="KW-0813">Transport</keyword>
<dbReference type="GO" id="GO:0035145">
    <property type="term" value="C:exon-exon junction complex"/>
    <property type="evidence" value="ECO:0007669"/>
    <property type="project" value="InterPro"/>
</dbReference>
<dbReference type="GO" id="GO:0051028">
    <property type="term" value="P:mRNA transport"/>
    <property type="evidence" value="ECO:0007669"/>
    <property type="project" value="UniProtKB-KW"/>
</dbReference>
<keyword evidence="16" id="KW-1185">Reference proteome</keyword>
<dbReference type="EMBL" id="SEOQ01000976">
    <property type="protein sequence ID" value="TFY54887.1"/>
    <property type="molecule type" value="Genomic_DNA"/>
</dbReference>
<feature type="compositionally biased region" description="Gly residues" evidence="13">
    <location>
        <begin position="305"/>
        <end position="333"/>
    </location>
</feature>
<evidence type="ECO:0000256" key="2">
    <source>
        <dbReference type="ARBA" id="ARBA00004496"/>
    </source>
</evidence>
<feature type="compositionally biased region" description="Low complexity" evidence="13">
    <location>
        <begin position="47"/>
        <end position="58"/>
    </location>
</feature>
<dbReference type="GO" id="GO:0003729">
    <property type="term" value="F:mRNA binding"/>
    <property type="evidence" value="ECO:0007669"/>
    <property type="project" value="InterPro"/>
</dbReference>
<evidence type="ECO:0000256" key="13">
    <source>
        <dbReference type="SAM" id="MobiDB-lite"/>
    </source>
</evidence>
<evidence type="ECO:0000259" key="14">
    <source>
        <dbReference type="Pfam" id="PF09405"/>
    </source>
</evidence>
<keyword evidence="10" id="KW-0866">Nonsense-mediated mRNA decay</keyword>
<dbReference type="STRING" id="205917.A0A4Y9XZX1"/>
<dbReference type="AlphaFoldDB" id="A0A4Y9XZX1"/>
<feature type="region of interest" description="Disordered" evidence="13">
    <location>
        <begin position="361"/>
        <end position="395"/>
    </location>
</feature>
<feature type="region of interest" description="Disordered" evidence="13">
    <location>
        <begin position="1"/>
        <end position="209"/>
    </location>
</feature>
<dbReference type="GO" id="GO:0008380">
    <property type="term" value="P:RNA splicing"/>
    <property type="evidence" value="ECO:0007669"/>
    <property type="project" value="UniProtKB-KW"/>
</dbReference>
<evidence type="ECO:0000256" key="1">
    <source>
        <dbReference type="ARBA" id="ARBA00004123"/>
    </source>
</evidence>
<protein>
    <recommendedName>
        <fullName evidence="14">Btz domain-containing protein</fullName>
    </recommendedName>
</protein>
<feature type="compositionally biased region" description="Basic residues" evidence="13">
    <location>
        <begin position="386"/>
        <end position="395"/>
    </location>
</feature>
<gene>
    <name evidence="15" type="ORF">EVG20_g9526</name>
</gene>
<feature type="compositionally biased region" description="Basic and acidic residues" evidence="13">
    <location>
        <begin position="160"/>
        <end position="172"/>
    </location>
</feature>
<evidence type="ECO:0000256" key="10">
    <source>
        <dbReference type="ARBA" id="ARBA00023161"/>
    </source>
</evidence>
<evidence type="ECO:0000256" key="4">
    <source>
        <dbReference type="ARBA" id="ARBA00022448"/>
    </source>
</evidence>
<feature type="compositionally biased region" description="Low complexity" evidence="13">
    <location>
        <begin position="239"/>
        <end position="253"/>
    </location>
</feature>
<evidence type="ECO:0000256" key="11">
    <source>
        <dbReference type="ARBA" id="ARBA00023187"/>
    </source>
</evidence>
<feature type="region of interest" description="Disordered" evidence="13">
    <location>
        <begin position="231"/>
        <end position="333"/>
    </location>
</feature>
<dbReference type="GO" id="GO:0006417">
    <property type="term" value="P:regulation of translation"/>
    <property type="evidence" value="ECO:0007669"/>
    <property type="project" value="UniProtKB-KW"/>
</dbReference>